<dbReference type="Proteomes" id="UP000442694">
    <property type="component" value="Unassembled WGS sequence"/>
</dbReference>
<reference evidence="1 2" key="1">
    <citation type="submission" date="2019-10" db="EMBL/GenBank/DDBJ databases">
        <title>New genus of Silvanigrellaceae.</title>
        <authorList>
            <person name="Pitt A."/>
            <person name="Hahn M.W."/>
        </authorList>
    </citation>
    <scope>NUCLEOTIDE SEQUENCE [LARGE SCALE GENOMIC DNA]</scope>
    <source>
        <strain evidence="1 2">33A1-SZDP</strain>
    </source>
</reference>
<accession>A0A833JAF5</accession>
<dbReference type="SUPFAM" id="SSF53335">
    <property type="entry name" value="S-adenosyl-L-methionine-dependent methyltransferases"/>
    <property type="match status" value="1"/>
</dbReference>
<dbReference type="AlphaFoldDB" id="A0A833JAF5"/>
<evidence type="ECO:0000313" key="1">
    <source>
        <dbReference type="EMBL" id="KAB8028039.1"/>
    </source>
</evidence>
<dbReference type="PANTHER" id="PTHR43861:SF6">
    <property type="entry name" value="METHYLTRANSFERASE TYPE 11"/>
    <property type="match status" value="1"/>
</dbReference>
<organism evidence="1 2">
    <name type="scientific">Fluviispira multicolorata</name>
    <dbReference type="NCBI Taxonomy" id="2654512"/>
    <lineage>
        <taxon>Bacteria</taxon>
        <taxon>Pseudomonadati</taxon>
        <taxon>Bdellovibrionota</taxon>
        <taxon>Oligoflexia</taxon>
        <taxon>Silvanigrellales</taxon>
        <taxon>Silvanigrellaceae</taxon>
        <taxon>Fluviispira</taxon>
    </lineage>
</organism>
<dbReference type="GO" id="GO:0032259">
    <property type="term" value="P:methylation"/>
    <property type="evidence" value="ECO:0007669"/>
    <property type="project" value="UniProtKB-KW"/>
</dbReference>
<dbReference type="InterPro" id="IPR029063">
    <property type="entry name" value="SAM-dependent_MTases_sf"/>
</dbReference>
<evidence type="ECO:0000313" key="2">
    <source>
        <dbReference type="Proteomes" id="UP000442694"/>
    </source>
</evidence>
<gene>
    <name evidence="1" type="ORF">GCL57_13380</name>
</gene>
<dbReference type="RefSeq" id="WP_152213861.1">
    <property type="nucleotide sequence ID" value="NZ_WFLN01000010.1"/>
</dbReference>
<proteinExistence type="predicted"/>
<keyword evidence="1" id="KW-0808">Transferase</keyword>
<dbReference type="PANTHER" id="PTHR43861">
    <property type="entry name" value="TRANS-ACONITATE 2-METHYLTRANSFERASE-RELATED"/>
    <property type="match status" value="1"/>
</dbReference>
<dbReference type="GO" id="GO:0008168">
    <property type="term" value="F:methyltransferase activity"/>
    <property type="evidence" value="ECO:0007669"/>
    <property type="project" value="UniProtKB-KW"/>
</dbReference>
<protein>
    <submittedName>
        <fullName evidence="1">Methyltransferase domain-containing protein</fullName>
    </submittedName>
</protein>
<dbReference type="Gene3D" id="3.40.50.150">
    <property type="entry name" value="Vaccinia Virus protein VP39"/>
    <property type="match status" value="1"/>
</dbReference>
<keyword evidence="2" id="KW-1185">Reference proteome</keyword>
<dbReference type="Pfam" id="PF13489">
    <property type="entry name" value="Methyltransf_23"/>
    <property type="match status" value="1"/>
</dbReference>
<name>A0A833JAF5_9BACT</name>
<comment type="caution">
    <text evidence="1">The sequence shown here is derived from an EMBL/GenBank/DDBJ whole genome shotgun (WGS) entry which is preliminary data.</text>
</comment>
<dbReference type="CDD" id="cd02440">
    <property type="entry name" value="AdoMet_MTases"/>
    <property type="match status" value="1"/>
</dbReference>
<sequence>MNENKENNYIKSDFIKPYFSTVKERWHHLLSKYFNDDGNLSEIFTTKTNCPHCTCHDFKEKFELNKFIHQTCINCDCVYVSPRLNDSALEELYSDDYYSELYATSMIPFFERRKKLIGINKFNQTISHFSKINIFPSQINVLDIGAGVGEVICTFQDQGFNCEATEMNKKAVSFLRSKQIIVFDGIFDDFPEKNKYDIIMAWGVVEHVINPKNFLNKAFRLLNDEGIFVSEVPNSQSLLVDYCRENKKDPTRILMGEQHILLYSISAYEELHTKSGFEKIHIQTNGLDLETILSIEKQNAINDNLVLNLQKQIDLYMKGDLIRGFWKKKSNIKF</sequence>
<dbReference type="EMBL" id="WFLN01000010">
    <property type="protein sequence ID" value="KAB8028039.1"/>
    <property type="molecule type" value="Genomic_DNA"/>
</dbReference>
<keyword evidence="1" id="KW-0489">Methyltransferase</keyword>